<evidence type="ECO:0000256" key="1">
    <source>
        <dbReference type="SAM" id="MobiDB-lite"/>
    </source>
</evidence>
<evidence type="ECO:0000313" key="2">
    <source>
        <dbReference type="EMBL" id="CAB4190647.1"/>
    </source>
</evidence>
<gene>
    <name evidence="2" type="ORF">UFOVP1193_83</name>
</gene>
<sequence>MVETRLARELESRTQTERPKSWQPASALPEPDKQPGYAYRWIRVSNLNVADPSNVSAKLREGWEPVKSEEQPKFHMMVDPNSRFKGNIEVGGLLLCKIPEEFMVQRGEHFAKKNRDQIDSVDNNFMRENNPKMPLFSERKSSSSFGKGK</sequence>
<accession>A0A6J5R8E1</accession>
<feature type="compositionally biased region" description="Basic and acidic residues" evidence="1">
    <location>
        <begin position="1"/>
        <end position="20"/>
    </location>
</feature>
<feature type="region of interest" description="Disordered" evidence="1">
    <location>
        <begin position="123"/>
        <end position="149"/>
    </location>
</feature>
<dbReference type="EMBL" id="LR797156">
    <property type="protein sequence ID" value="CAB4190647.1"/>
    <property type="molecule type" value="Genomic_DNA"/>
</dbReference>
<feature type="region of interest" description="Disordered" evidence="1">
    <location>
        <begin position="1"/>
        <end position="33"/>
    </location>
</feature>
<protein>
    <submittedName>
        <fullName evidence="2">Uncharacterized protein</fullName>
    </submittedName>
</protein>
<reference evidence="2" key="1">
    <citation type="submission" date="2020-05" db="EMBL/GenBank/DDBJ databases">
        <authorList>
            <person name="Chiriac C."/>
            <person name="Salcher M."/>
            <person name="Ghai R."/>
            <person name="Kavagutti S V."/>
        </authorList>
    </citation>
    <scope>NUCLEOTIDE SEQUENCE</scope>
</reference>
<proteinExistence type="predicted"/>
<organism evidence="2">
    <name type="scientific">uncultured Caudovirales phage</name>
    <dbReference type="NCBI Taxonomy" id="2100421"/>
    <lineage>
        <taxon>Viruses</taxon>
        <taxon>Duplodnaviria</taxon>
        <taxon>Heunggongvirae</taxon>
        <taxon>Uroviricota</taxon>
        <taxon>Caudoviricetes</taxon>
        <taxon>Peduoviridae</taxon>
        <taxon>Maltschvirus</taxon>
        <taxon>Maltschvirus maltsch</taxon>
    </lineage>
</organism>
<name>A0A6J5R8E1_9CAUD</name>